<evidence type="ECO:0000313" key="2">
    <source>
        <dbReference type="Proteomes" id="UP000738431"/>
    </source>
</evidence>
<dbReference type="Proteomes" id="UP000738431">
    <property type="component" value="Chromosome"/>
</dbReference>
<gene>
    <name evidence="1" type="ORF">K1X11_005320</name>
</gene>
<dbReference type="EMBL" id="CP139781">
    <property type="protein sequence ID" value="WRQ88815.1"/>
    <property type="molecule type" value="Genomic_DNA"/>
</dbReference>
<name>A0ABZ1CEV9_9BACT</name>
<dbReference type="InterPro" id="IPR021848">
    <property type="entry name" value="HODM_asu-like"/>
</dbReference>
<proteinExistence type="predicted"/>
<keyword evidence="2" id="KW-1185">Reference proteome</keyword>
<dbReference type="RefSeq" id="WP_221031911.1">
    <property type="nucleotide sequence ID" value="NZ_CP139781.1"/>
</dbReference>
<protein>
    <submittedName>
        <fullName evidence="1">DUF3445 domain-containing protein</fullName>
    </submittedName>
</protein>
<dbReference type="Pfam" id="PF11927">
    <property type="entry name" value="HODM_asu-like"/>
    <property type="match status" value="1"/>
</dbReference>
<sequence length="261" mass="27996">MTPPPLAALFPPEDFGFRLTLKRGELRAFFAASDDAPTVLAERRRWLAERPQDSVIEDPESAPAWAELAGAIGVSASEPRALGAQVEPDVVLLRRDEVGAFRVRSGVVVFPTSWALPEKAGLTLAETHDVVPGLNAQIGAAIDRFLDRLKPGAAAMRANWGLAATAELNLHPALGRPRLRADTPLESVWLRVEHQILAALPESGAIVFGIRIALHPWGEVVADATARTGLRRALATMPERVAAYKGLAGIRARLVAELGEA</sequence>
<organism evidence="1 2">
    <name type="scientific">Actomonas aquatica</name>
    <dbReference type="NCBI Taxonomy" id="2866162"/>
    <lineage>
        <taxon>Bacteria</taxon>
        <taxon>Pseudomonadati</taxon>
        <taxon>Verrucomicrobiota</taxon>
        <taxon>Opitutia</taxon>
        <taxon>Opitutales</taxon>
        <taxon>Opitutaceae</taxon>
        <taxon>Actomonas</taxon>
    </lineage>
</organism>
<evidence type="ECO:0000313" key="1">
    <source>
        <dbReference type="EMBL" id="WRQ88815.1"/>
    </source>
</evidence>
<reference evidence="1 2" key="1">
    <citation type="submission" date="2023-12" db="EMBL/GenBank/DDBJ databases">
        <title>Description of an unclassified Opitutus bacterium of Verrucomicrobiota.</title>
        <authorList>
            <person name="Zhang D.-F."/>
        </authorList>
    </citation>
    <scope>NUCLEOTIDE SEQUENCE [LARGE SCALE GENOMIC DNA]</scope>
    <source>
        <strain evidence="1 2">WL0086</strain>
    </source>
</reference>
<accession>A0ABZ1CEV9</accession>